<dbReference type="GO" id="GO:0000272">
    <property type="term" value="P:polysaccharide catabolic process"/>
    <property type="evidence" value="ECO:0007669"/>
    <property type="project" value="UniProtKB-KW"/>
</dbReference>
<keyword evidence="1 8" id="KW-0732">Signal</keyword>
<evidence type="ECO:0000256" key="4">
    <source>
        <dbReference type="ARBA" id="ARBA00023295"/>
    </source>
</evidence>
<keyword evidence="2" id="KW-0378">Hydrolase</keyword>
<evidence type="ECO:0000313" key="9">
    <source>
        <dbReference type="EMBL" id="EDP48976.1"/>
    </source>
</evidence>
<dbReference type="PANTHER" id="PTHR43739">
    <property type="entry name" value="XYLOGLUCANASE (EUROFUNG)"/>
    <property type="match status" value="1"/>
</dbReference>
<sequence>MRTSRSLLRINSHLVCGAIRLAVLCASRAAARTAEHAYEFKSVTITGGGYITGIVGHPTKKDLLYALTDIGSTYRWEQELNKWIPVTDLVGPEDENLLGTESVATDIFIWRKAGSRVPITLRSSFHSGQPMQWRARIFLAKRATSTDSGPMISTPRSRCSASLFLEPEHNLGVMTIDASGKYVISPSVQAETPPANDSGPYASNDGGKTWASPHGLTMQTPYISSDRVQPKTFYAFSGGVWYVSTDGGFSYDAVDATKLGLPAHTGAVPVVSADRAGEIGLALGSNGRINHKGTVADLITVGAAAPGSVKPALFIRGSTGHPKKSGYRVYQSDDNASTWDGVDDDDHCYGEFDLIQEDPRVYGRVYLGTGGRGLLYADIGPHDQARRGMYQEQEVFD</sequence>
<dbReference type="VEuPathDB" id="FungiDB:AFUB_084270"/>
<proteinExistence type="inferred from homology"/>
<gene>
    <name evidence="9" type="ORF">AFUB_084270</name>
</gene>
<reference evidence="9 10" key="1">
    <citation type="journal article" date="2008" name="PLoS Genet.">
        <title>Genomic islands in the pathogenic filamentous fungus Aspergillus fumigatus.</title>
        <authorList>
            <person name="Fedorova N.D."/>
            <person name="Khaldi N."/>
            <person name="Joardar V.S."/>
            <person name="Maiti R."/>
            <person name="Amedeo P."/>
            <person name="Anderson M.J."/>
            <person name="Crabtree J."/>
            <person name="Silva J.C."/>
            <person name="Badger J.H."/>
            <person name="Albarraq A."/>
            <person name="Angiuoli S."/>
            <person name="Bussey H."/>
            <person name="Bowyer P."/>
            <person name="Cotty P.J."/>
            <person name="Dyer P.S."/>
            <person name="Egan A."/>
            <person name="Galens K."/>
            <person name="Fraser-Liggett C.M."/>
            <person name="Haas B.J."/>
            <person name="Inman J.M."/>
            <person name="Kent R."/>
            <person name="Lemieux S."/>
            <person name="Malavazi I."/>
            <person name="Orvis J."/>
            <person name="Roemer T."/>
            <person name="Ronning C.M."/>
            <person name="Sundaram J.P."/>
            <person name="Sutton G."/>
            <person name="Turner G."/>
            <person name="Venter J.C."/>
            <person name="White O.R."/>
            <person name="Whitty B.R."/>
            <person name="Youngman P."/>
            <person name="Wolfe K.H."/>
            <person name="Goldman G.H."/>
            <person name="Wortman J.R."/>
            <person name="Jiang B."/>
            <person name="Denning D.W."/>
            <person name="Nierman W.C."/>
        </authorList>
    </citation>
    <scope>NUCLEOTIDE SEQUENCE [LARGE SCALE GENOMIC DNA]</scope>
    <source>
        <strain evidence="10">CBS 144.89 / FGSC A1163 / CEA10</strain>
    </source>
</reference>
<feature type="chain" id="PRO_5002760902" evidence="8">
    <location>
        <begin position="32"/>
        <end position="397"/>
    </location>
</feature>
<dbReference type="GO" id="GO:0010411">
    <property type="term" value="P:xyloglucan metabolic process"/>
    <property type="evidence" value="ECO:0007669"/>
    <property type="project" value="TreeGrafter"/>
</dbReference>
<keyword evidence="5" id="KW-0624">Polysaccharide degradation</keyword>
<dbReference type="AlphaFoldDB" id="B0YAD3"/>
<evidence type="ECO:0000256" key="3">
    <source>
        <dbReference type="ARBA" id="ARBA00023277"/>
    </source>
</evidence>
<evidence type="ECO:0000256" key="7">
    <source>
        <dbReference type="SAM" id="MobiDB-lite"/>
    </source>
</evidence>
<dbReference type="PANTHER" id="PTHR43739:SF2">
    <property type="entry name" value="OLIGOXYLOGLUCAN-REDUCING END-SPECIFIC XYLOGLUCANASE-RELATED"/>
    <property type="match status" value="1"/>
</dbReference>
<dbReference type="Gene3D" id="2.130.10.10">
    <property type="entry name" value="YVTN repeat-like/Quinoprotein amine dehydrogenase"/>
    <property type="match status" value="2"/>
</dbReference>
<evidence type="ECO:0000313" key="10">
    <source>
        <dbReference type="Proteomes" id="UP000001699"/>
    </source>
</evidence>
<dbReference type="GO" id="GO:0016798">
    <property type="term" value="F:hydrolase activity, acting on glycosyl bonds"/>
    <property type="evidence" value="ECO:0007669"/>
    <property type="project" value="UniProtKB-KW"/>
</dbReference>
<keyword evidence="3" id="KW-0119">Carbohydrate metabolism</keyword>
<comment type="similarity">
    <text evidence="6">Belongs to the glycosyl hydrolase 74 family.</text>
</comment>
<organism evidence="9 10">
    <name type="scientific">Aspergillus fumigatus (strain CBS 144.89 / FGSC A1163 / CEA10)</name>
    <name type="common">Neosartorya fumigata</name>
    <dbReference type="NCBI Taxonomy" id="451804"/>
    <lineage>
        <taxon>Eukaryota</taxon>
        <taxon>Fungi</taxon>
        <taxon>Dikarya</taxon>
        <taxon>Ascomycota</taxon>
        <taxon>Pezizomycotina</taxon>
        <taxon>Eurotiomycetes</taxon>
        <taxon>Eurotiomycetidae</taxon>
        <taxon>Eurotiales</taxon>
        <taxon>Aspergillaceae</taxon>
        <taxon>Aspergillus</taxon>
        <taxon>Aspergillus subgen. Fumigati</taxon>
    </lineage>
</organism>
<protein>
    <submittedName>
        <fullName evidence="9">Endoglucanase, putative</fullName>
    </submittedName>
</protein>
<dbReference type="EMBL" id="DS499600">
    <property type="protein sequence ID" value="EDP48976.1"/>
    <property type="molecule type" value="Genomic_DNA"/>
</dbReference>
<keyword evidence="10" id="KW-1185">Reference proteome</keyword>
<evidence type="ECO:0000256" key="5">
    <source>
        <dbReference type="ARBA" id="ARBA00023326"/>
    </source>
</evidence>
<dbReference type="SUPFAM" id="SSF110296">
    <property type="entry name" value="Oligoxyloglucan reducing end-specific cellobiohydrolase"/>
    <property type="match status" value="1"/>
</dbReference>
<accession>B0YAD3</accession>
<dbReference type="InterPro" id="IPR015943">
    <property type="entry name" value="WD40/YVTN_repeat-like_dom_sf"/>
</dbReference>
<evidence type="ECO:0000256" key="8">
    <source>
        <dbReference type="SAM" id="SignalP"/>
    </source>
</evidence>
<dbReference type="Proteomes" id="UP000001699">
    <property type="component" value="Unassembled WGS sequence"/>
</dbReference>
<feature type="signal peptide" evidence="8">
    <location>
        <begin position="1"/>
        <end position="31"/>
    </location>
</feature>
<evidence type="ECO:0000256" key="1">
    <source>
        <dbReference type="ARBA" id="ARBA00022729"/>
    </source>
</evidence>
<dbReference type="HOGENOM" id="CLU_058250_0_0_1"/>
<evidence type="ECO:0000256" key="6">
    <source>
        <dbReference type="ARBA" id="ARBA00037986"/>
    </source>
</evidence>
<name>B0YAD3_ASPFC</name>
<feature type="region of interest" description="Disordered" evidence="7">
    <location>
        <begin position="188"/>
        <end position="210"/>
    </location>
</feature>
<evidence type="ECO:0000256" key="2">
    <source>
        <dbReference type="ARBA" id="ARBA00022801"/>
    </source>
</evidence>
<keyword evidence="4" id="KW-0326">Glycosidase</keyword>
<dbReference type="InterPro" id="IPR052025">
    <property type="entry name" value="Xyloglucanase_GH74"/>
</dbReference>
<dbReference type="OrthoDB" id="2151161at2759"/>